<gene>
    <name evidence="1" type="ORF">METZ01_LOCUS441085</name>
</gene>
<accession>A0A382YYK7</accession>
<proteinExistence type="predicted"/>
<protein>
    <submittedName>
        <fullName evidence="1">Uncharacterized protein</fullName>
    </submittedName>
</protein>
<organism evidence="1">
    <name type="scientific">marine metagenome</name>
    <dbReference type="NCBI Taxonomy" id="408172"/>
    <lineage>
        <taxon>unclassified sequences</taxon>
        <taxon>metagenomes</taxon>
        <taxon>ecological metagenomes</taxon>
    </lineage>
</organism>
<dbReference type="AlphaFoldDB" id="A0A382YYK7"/>
<feature type="non-terminal residue" evidence="1">
    <location>
        <position position="1"/>
    </location>
</feature>
<name>A0A382YYK7_9ZZZZ</name>
<reference evidence="1" key="1">
    <citation type="submission" date="2018-05" db="EMBL/GenBank/DDBJ databases">
        <authorList>
            <person name="Lanie J.A."/>
            <person name="Ng W.-L."/>
            <person name="Kazmierczak K.M."/>
            <person name="Andrzejewski T.M."/>
            <person name="Davidsen T.M."/>
            <person name="Wayne K.J."/>
            <person name="Tettelin H."/>
            <person name="Glass J.I."/>
            <person name="Rusch D."/>
            <person name="Podicherti R."/>
            <person name="Tsui H.-C.T."/>
            <person name="Winkler M.E."/>
        </authorList>
    </citation>
    <scope>NUCLEOTIDE SEQUENCE</scope>
</reference>
<sequence>KIYEAMDTLGLELIGLQLSIPKIGETYKRMFPGDPNMTNFHNWHEFEKIYPDSFSSMYQFWCRRSG</sequence>
<dbReference type="EMBL" id="UINC01179516">
    <property type="protein sequence ID" value="SVD88231.1"/>
    <property type="molecule type" value="Genomic_DNA"/>
</dbReference>
<evidence type="ECO:0000313" key="1">
    <source>
        <dbReference type="EMBL" id="SVD88231.1"/>
    </source>
</evidence>